<proteinExistence type="predicted"/>
<comment type="caution">
    <text evidence="1">The sequence shown here is derived from an EMBL/GenBank/DDBJ whole genome shotgun (WGS) entry which is preliminary data.</text>
</comment>
<keyword evidence="2" id="KW-1185">Reference proteome</keyword>
<dbReference type="EMBL" id="SRYA01000018">
    <property type="protein sequence ID" value="TGY96313.1"/>
    <property type="molecule type" value="Genomic_DNA"/>
</dbReference>
<name>A0AC61RWL5_9FIRM</name>
<reference evidence="1" key="1">
    <citation type="submission" date="2019-04" db="EMBL/GenBank/DDBJ databases">
        <title>Microbes associate with the intestines of laboratory mice.</title>
        <authorList>
            <person name="Navarre W."/>
            <person name="Wong E."/>
            <person name="Huang K."/>
            <person name="Tropini C."/>
            <person name="Ng K."/>
            <person name="Yu B."/>
        </authorList>
    </citation>
    <scope>NUCLEOTIDE SEQUENCE</scope>
    <source>
        <strain evidence="1">NM01_1-7b</strain>
    </source>
</reference>
<gene>
    <name evidence="1" type="ORF">E5329_10730</name>
</gene>
<evidence type="ECO:0000313" key="2">
    <source>
        <dbReference type="Proteomes" id="UP000304953"/>
    </source>
</evidence>
<sequence length="106" mass="11743">MDKHSKEIGIIEYVPITISLGKDRTLDWGEMDGDFWSTDIGEMWRNFIDEIEKLSYKAAPVTPTGSTELLSPFHDSRAAVAEGKDISPEEYGGGSKVCLVSQTFAK</sequence>
<protein>
    <submittedName>
        <fullName evidence="1">Uncharacterized protein</fullName>
    </submittedName>
</protein>
<evidence type="ECO:0000313" key="1">
    <source>
        <dbReference type="EMBL" id="TGY96313.1"/>
    </source>
</evidence>
<organism evidence="1 2">
    <name type="scientific">Petralouisia muris</name>
    <dbReference type="NCBI Taxonomy" id="3032872"/>
    <lineage>
        <taxon>Bacteria</taxon>
        <taxon>Bacillati</taxon>
        <taxon>Bacillota</taxon>
        <taxon>Clostridia</taxon>
        <taxon>Lachnospirales</taxon>
        <taxon>Lachnospiraceae</taxon>
        <taxon>Petralouisia</taxon>
    </lineage>
</organism>
<accession>A0AC61RWL5</accession>
<dbReference type="Proteomes" id="UP000304953">
    <property type="component" value="Unassembled WGS sequence"/>
</dbReference>